<organism evidence="1">
    <name type="scientific">Anguilla anguilla</name>
    <name type="common">European freshwater eel</name>
    <name type="synonym">Muraena anguilla</name>
    <dbReference type="NCBI Taxonomy" id="7936"/>
    <lineage>
        <taxon>Eukaryota</taxon>
        <taxon>Metazoa</taxon>
        <taxon>Chordata</taxon>
        <taxon>Craniata</taxon>
        <taxon>Vertebrata</taxon>
        <taxon>Euteleostomi</taxon>
        <taxon>Actinopterygii</taxon>
        <taxon>Neopterygii</taxon>
        <taxon>Teleostei</taxon>
        <taxon>Anguilliformes</taxon>
        <taxon>Anguillidae</taxon>
        <taxon>Anguilla</taxon>
    </lineage>
</organism>
<evidence type="ECO:0000313" key="1">
    <source>
        <dbReference type="EMBL" id="JAH23511.1"/>
    </source>
</evidence>
<protein>
    <submittedName>
        <fullName evidence="1">Uncharacterized protein</fullName>
    </submittedName>
</protein>
<reference evidence="1" key="2">
    <citation type="journal article" date="2015" name="Fish Shellfish Immunol.">
        <title>Early steps in the European eel (Anguilla anguilla)-Vibrio vulnificus interaction in the gills: Role of the RtxA13 toxin.</title>
        <authorList>
            <person name="Callol A."/>
            <person name="Pajuelo D."/>
            <person name="Ebbesson L."/>
            <person name="Teles M."/>
            <person name="MacKenzie S."/>
            <person name="Amaro C."/>
        </authorList>
    </citation>
    <scope>NUCLEOTIDE SEQUENCE</scope>
</reference>
<proteinExistence type="predicted"/>
<sequence length="26" mass="3061">MICHVNSPRQEKKVSVFHLEKHVLNS</sequence>
<accession>A0A0E9R2X4</accession>
<reference evidence="1" key="1">
    <citation type="submission" date="2014-11" db="EMBL/GenBank/DDBJ databases">
        <authorList>
            <person name="Amaro Gonzalez C."/>
        </authorList>
    </citation>
    <scope>NUCLEOTIDE SEQUENCE</scope>
</reference>
<dbReference type="EMBL" id="GBXM01085066">
    <property type="protein sequence ID" value="JAH23511.1"/>
    <property type="molecule type" value="Transcribed_RNA"/>
</dbReference>
<name>A0A0E9R2X4_ANGAN</name>
<dbReference type="AlphaFoldDB" id="A0A0E9R2X4"/>